<dbReference type="SMART" id="SM00267">
    <property type="entry name" value="GGDEF"/>
    <property type="match status" value="1"/>
</dbReference>
<dbReference type="Gene3D" id="3.30.70.270">
    <property type="match status" value="1"/>
</dbReference>
<keyword evidence="10" id="KW-0548">Nucleotidyltransferase</keyword>
<evidence type="ECO:0000256" key="8">
    <source>
        <dbReference type="SAM" id="Phobius"/>
    </source>
</evidence>
<evidence type="ECO:0000259" key="9">
    <source>
        <dbReference type="PROSITE" id="PS50887"/>
    </source>
</evidence>
<dbReference type="GO" id="GO:0052621">
    <property type="term" value="F:diguanylate cyclase activity"/>
    <property type="evidence" value="ECO:0007669"/>
    <property type="project" value="UniProtKB-EC"/>
</dbReference>
<keyword evidence="11" id="KW-1185">Reference proteome</keyword>
<dbReference type="InterPro" id="IPR000160">
    <property type="entry name" value="GGDEF_dom"/>
</dbReference>
<evidence type="ECO:0000256" key="6">
    <source>
        <dbReference type="ARBA" id="ARBA00023136"/>
    </source>
</evidence>
<feature type="domain" description="GGDEF" evidence="9">
    <location>
        <begin position="374"/>
        <end position="503"/>
    </location>
</feature>
<dbReference type="Pfam" id="PF05231">
    <property type="entry name" value="MASE1"/>
    <property type="match status" value="1"/>
</dbReference>
<dbReference type="SUPFAM" id="SSF55073">
    <property type="entry name" value="Nucleotide cyclase"/>
    <property type="match status" value="1"/>
</dbReference>
<dbReference type="InterPro" id="IPR043128">
    <property type="entry name" value="Rev_trsase/Diguanyl_cyclase"/>
</dbReference>
<keyword evidence="6 8" id="KW-0472">Membrane</keyword>
<keyword evidence="4 8" id="KW-0812">Transmembrane</keyword>
<dbReference type="Pfam" id="PF00990">
    <property type="entry name" value="GGDEF"/>
    <property type="match status" value="1"/>
</dbReference>
<dbReference type="EC" id="2.7.7.65" evidence="2"/>
<gene>
    <name evidence="10" type="ORF">PN838_19400</name>
</gene>
<evidence type="ECO:0000313" key="11">
    <source>
        <dbReference type="Proteomes" id="UP001528411"/>
    </source>
</evidence>
<keyword evidence="10" id="KW-0808">Transferase</keyword>
<dbReference type="InterPro" id="IPR050469">
    <property type="entry name" value="Diguanylate_Cyclase"/>
</dbReference>
<evidence type="ECO:0000256" key="2">
    <source>
        <dbReference type="ARBA" id="ARBA00012528"/>
    </source>
</evidence>
<dbReference type="RefSeq" id="WP_272181688.1">
    <property type="nucleotide sequence ID" value="NZ_JAQOMS010000002.1"/>
</dbReference>
<name>A0ABT5FH44_9GAMM</name>
<feature type="transmembrane region" description="Helical" evidence="8">
    <location>
        <begin position="222"/>
        <end position="243"/>
    </location>
</feature>
<feature type="transmembrane region" description="Helical" evidence="8">
    <location>
        <begin position="83"/>
        <end position="101"/>
    </location>
</feature>
<evidence type="ECO:0000256" key="4">
    <source>
        <dbReference type="ARBA" id="ARBA00022692"/>
    </source>
</evidence>
<proteinExistence type="predicted"/>
<evidence type="ECO:0000313" key="10">
    <source>
        <dbReference type="EMBL" id="MDC2890511.1"/>
    </source>
</evidence>
<dbReference type="CDD" id="cd01949">
    <property type="entry name" value="GGDEF"/>
    <property type="match status" value="1"/>
</dbReference>
<reference evidence="10 11" key="1">
    <citation type="submission" date="2023-01" db="EMBL/GenBank/DDBJ databases">
        <title>Psychrosphaera sp. nov., isolated from marine algae.</title>
        <authorList>
            <person name="Bayburt H."/>
            <person name="Choi B.J."/>
            <person name="Kim J.M."/>
            <person name="Choi D.G."/>
            <person name="Jeon C.O."/>
        </authorList>
    </citation>
    <scope>NUCLEOTIDE SEQUENCE [LARGE SCALE GENOMIC DNA]</scope>
    <source>
        <strain evidence="10 11">G1-22</strain>
    </source>
</reference>
<dbReference type="PANTHER" id="PTHR45138">
    <property type="entry name" value="REGULATORY COMPONENTS OF SENSORY TRANSDUCTION SYSTEM"/>
    <property type="match status" value="1"/>
</dbReference>
<dbReference type="InterPro" id="IPR029787">
    <property type="entry name" value="Nucleotide_cyclase"/>
</dbReference>
<feature type="transmembrane region" description="Helical" evidence="8">
    <location>
        <begin position="307"/>
        <end position="324"/>
    </location>
</feature>
<dbReference type="Proteomes" id="UP001528411">
    <property type="component" value="Unassembled WGS sequence"/>
</dbReference>
<accession>A0ABT5FH44</accession>
<dbReference type="PANTHER" id="PTHR45138:SF9">
    <property type="entry name" value="DIGUANYLATE CYCLASE DGCM-RELATED"/>
    <property type="match status" value="1"/>
</dbReference>
<dbReference type="InterPro" id="IPR007895">
    <property type="entry name" value="MASE1"/>
</dbReference>
<evidence type="ECO:0000256" key="1">
    <source>
        <dbReference type="ARBA" id="ARBA00004651"/>
    </source>
</evidence>
<keyword evidence="3" id="KW-1003">Cell membrane</keyword>
<evidence type="ECO:0000256" key="5">
    <source>
        <dbReference type="ARBA" id="ARBA00022989"/>
    </source>
</evidence>
<comment type="subcellular location">
    <subcellularLocation>
        <location evidence="1">Cell membrane</location>
        <topology evidence="1">Multi-pass membrane protein</topology>
    </subcellularLocation>
</comment>
<feature type="transmembrane region" description="Helical" evidence="8">
    <location>
        <begin position="188"/>
        <end position="210"/>
    </location>
</feature>
<protein>
    <recommendedName>
        <fullName evidence="2">diguanylate cyclase</fullName>
        <ecNumber evidence="2">2.7.7.65</ecNumber>
    </recommendedName>
</protein>
<dbReference type="PROSITE" id="PS50887">
    <property type="entry name" value="GGDEF"/>
    <property type="match status" value="1"/>
</dbReference>
<feature type="transmembrane region" description="Helical" evidence="8">
    <location>
        <begin position="274"/>
        <end position="295"/>
    </location>
</feature>
<feature type="transmembrane region" description="Helical" evidence="8">
    <location>
        <begin position="150"/>
        <end position="176"/>
    </location>
</feature>
<organism evidence="10 11">
    <name type="scientific">Psychrosphaera algicola</name>
    <dbReference type="NCBI Taxonomy" id="3023714"/>
    <lineage>
        <taxon>Bacteria</taxon>
        <taxon>Pseudomonadati</taxon>
        <taxon>Pseudomonadota</taxon>
        <taxon>Gammaproteobacteria</taxon>
        <taxon>Alteromonadales</taxon>
        <taxon>Pseudoalteromonadaceae</taxon>
        <taxon>Psychrosphaera</taxon>
    </lineage>
</organism>
<dbReference type="EMBL" id="JAQOMS010000002">
    <property type="protein sequence ID" value="MDC2890511.1"/>
    <property type="molecule type" value="Genomic_DNA"/>
</dbReference>
<evidence type="ECO:0000256" key="3">
    <source>
        <dbReference type="ARBA" id="ARBA00022475"/>
    </source>
</evidence>
<comment type="caution">
    <text evidence="10">The sequence shown here is derived from an EMBL/GenBank/DDBJ whole genome shotgun (WGS) entry which is preliminary data.</text>
</comment>
<evidence type="ECO:0000256" key="7">
    <source>
        <dbReference type="ARBA" id="ARBA00034247"/>
    </source>
</evidence>
<feature type="transmembrane region" description="Helical" evidence="8">
    <location>
        <begin position="113"/>
        <end position="138"/>
    </location>
</feature>
<keyword evidence="5 8" id="KW-1133">Transmembrane helix</keyword>
<feature type="transmembrane region" description="Helical" evidence="8">
    <location>
        <begin position="249"/>
        <end position="267"/>
    </location>
</feature>
<sequence>MEWKTVTSTERDIESHIRIKERVACDHLFNVQALYDIRLKDIVIFTVVYILLARFSQSFAIAPSHVSPIWIPSGVLFALALKYGVRVWPGVFVGVLFNNIWTYSSSTALIDSLIAGVFNGIGDVFSIIGSAALIYHLTKTNNPLHRKLHFAIFVAVGVILGPLISALFGVLGLSVFDFIGYKDLINMFFTWWVGDAVGVLVFTPLLISWFNPEQIHHNHSALVFFIIALPASLATAAIFDLIIMPIELMFLSTIMLPMLLVTMVHYGQRILFTIQLIVLAIAVTATSQNLGPFAVGDSNLSLIQLQWFVAIFSCSIFGLAVVTYENQNAKEVIFEKMKELEKLYRTDNLTGVANRHLITEFINREFSRMARTNLHFGVILIDLDNFKLVNDKFGHNVGDQVLIQMCEAIQLQIRTNDLLGRWGGEEFIVICDNIDRDGLMHVAEKIRIMIENSTFEQYLSLTISLGITLADQNDTINTLTKRADDGLYTSKRNGKNCSTYVDGSHSDLSTTTK</sequence>
<comment type="catalytic activity">
    <reaction evidence="7">
        <text>2 GTP = 3',3'-c-di-GMP + 2 diphosphate</text>
        <dbReference type="Rhea" id="RHEA:24898"/>
        <dbReference type="ChEBI" id="CHEBI:33019"/>
        <dbReference type="ChEBI" id="CHEBI:37565"/>
        <dbReference type="ChEBI" id="CHEBI:58805"/>
        <dbReference type="EC" id="2.7.7.65"/>
    </reaction>
</comment>
<dbReference type="NCBIfam" id="TIGR00254">
    <property type="entry name" value="GGDEF"/>
    <property type="match status" value="1"/>
</dbReference>